<keyword evidence="5" id="KW-0812">Transmembrane</keyword>
<dbReference type="PRINTS" id="PR00032">
    <property type="entry name" value="HTHARAC"/>
</dbReference>
<proteinExistence type="predicted"/>
<dbReference type="OrthoDB" id="8737325at2"/>
<evidence type="ECO:0000313" key="8">
    <source>
        <dbReference type="Proteomes" id="UP000431684"/>
    </source>
</evidence>
<dbReference type="RefSeq" id="WP_155711000.1">
    <property type="nucleotide sequence ID" value="NZ_BMWU01000004.1"/>
</dbReference>
<keyword evidence="3" id="KW-0804">Transcription</keyword>
<name>A0A6I3XL73_9BURK</name>
<feature type="compositionally biased region" description="Basic and acidic residues" evidence="4">
    <location>
        <begin position="53"/>
        <end position="64"/>
    </location>
</feature>
<evidence type="ECO:0000256" key="3">
    <source>
        <dbReference type="ARBA" id="ARBA00023163"/>
    </source>
</evidence>
<evidence type="ECO:0000256" key="5">
    <source>
        <dbReference type="SAM" id="Phobius"/>
    </source>
</evidence>
<dbReference type="InterPro" id="IPR009057">
    <property type="entry name" value="Homeodomain-like_sf"/>
</dbReference>
<feature type="transmembrane region" description="Helical" evidence="5">
    <location>
        <begin position="229"/>
        <end position="249"/>
    </location>
</feature>
<comment type="caution">
    <text evidence="7">The sequence shown here is derived from an EMBL/GenBank/DDBJ whole genome shotgun (WGS) entry which is preliminary data.</text>
</comment>
<dbReference type="PROSITE" id="PS01124">
    <property type="entry name" value="HTH_ARAC_FAMILY_2"/>
    <property type="match status" value="1"/>
</dbReference>
<dbReference type="PROSITE" id="PS00041">
    <property type="entry name" value="HTH_ARAC_FAMILY_1"/>
    <property type="match status" value="1"/>
</dbReference>
<dbReference type="GO" id="GO:0043565">
    <property type="term" value="F:sequence-specific DNA binding"/>
    <property type="evidence" value="ECO:0007669"/>
    <property type="project" value="InterPro"/>
</dbReference>
<keyword evidence="5" id="KW-0472">Membrane</keyword>
<dbReference type="InterPro" id="IPR020449">
    <property type="entry name" value="Tscrpt_reg_AraC-type_HTH"/>
</dbReference>
<dbReference type="AlphaFoldDB" id="A0A6I3XL73"/>
<dbReference type="InterPro" id="IPR018062">
    <property type="entry name" value="HTH_AraC-typ_CS"/>
</dbReference>
<keyword evidence="8" id="KW-1185">Reference proteome</keyword>
<accession>A0A6I3XL73</accession>
<evidence type="ECO:0000256" key="1">
    <source>
        <dbReference type="ARBA" id="ARBA00023015"/>
    </source>
</evidence>
<dbReference type="EMBL" id="WNWM01000002">
    <property type="protein sequence ID" value="MUI15290.1"/>
    <property type="molecule type" value="Genomic_DNA"/>
</dbReference>
<feature type="domain" description="HTH araC/xylS-type" evidence="6">
    <location>
        <begin position="287"/>
        <end position="387"/>
    </location>
</feature>
<dbReference type="SMART" id="SM00342">
    <property type="entry name" value="HTH_ARAC"/>
    <property type="match status" value="1"/>
</dbReference>
<dbReference type="GO" id="GO:0003700">
    <property type="term" value="F:DNA-binding transcription factor activity"/>
    <property type="evidence" value="ECO:0007669"/>
    <property type="project" value="InterPro"/>
</dbReference>
<evidence type="ECO:0000256" key="2">
    <source>
        <dbReference type="ARBA" id="ARBA00023125"/>
    </source>
</evidence>
<dbReference type="Pfam" id="PF12833">
    <property type="entry name" value="HTH_18"/>
    <property type="match status" value="1"/>
</dbReference>
<gene>
    <name evidence="7" type="ORF">GJV26_22915</name>
</gene>
<dbReference type="PANTHER" id="PTHR43280">
    <property type="entry name" value="ARAC-FAMILY TRANSCRIPTIONAL REGULATOR"/>
    <property type="match status" value="1"/>
</dbReference>
<feature type="region of interest" description="Disordered" evidence="4">
    <location>
        <begin position="47"/>
        <end position="67"/>
    </location>
</feature>
<evidence type="ECO:0000259" key="6">
    <source>
        <dbReference type="PROSITE" id="PS01124"/>
    </source>
</evidence>
<protein>
    <submittedName>
        <fullName evidence="7">Helix-turn-helix domain-containing protein</fullName>
    </submittedName>
</protein>
<evidence type="ECO:0000313" key="7">
    <source>
        <dbReference type="EMBL" id="MUI15290.1"/>
    </source>
</evidence>
<dbReference type="PANTHER" id="PTHR43280:SF27">
    <property type="entry name" value="TRANSCRIPTIONAL REGULATOR MTLR"/>
    <property type="match status" value="1"/>
</dbReference>
<keyword evidence="2" id="KW-0238">DNA-binding</keyword>
<reference evidence="7 8" key="1">
    <citation type="submission" date="2019-11" db="EMBL/GenBank/DDBJ databases">
        <title>Draft Genome Sequences of Six Type Strains of the Genus Massilia.</title>
        <authorList>
            <person name="Miess H."/>
            <person name="Frediansyah A."/>
            <person name="Goeker M."/>
            <person name="Gross H."/>
        </authorList>
    </citation>
    <scope>NUCLEOTIDE SEQUENCE [LARGE SCALE GENOMIC DNA]</scope>
    <source>
        <strain evidence="7 8">DSM 17513</strain>
    </source>
</reference>
<dbReference type="Gene3D" id="1.10.10.60">
    <property type="entry name" value="Homeodomain-like"/>
    <property type="match status" value="2"/>
</dbReference>
<keyword evidence="5" id="KW-1133">Transmembrane helix</keyword>
<dbReference type="InterPro" id="IPR018060">
    <property type="entry name" value="HTH_AraC"/>
</dbReference>
<evidence type="ECO:0000256" key="4">
    <source>
        <dbReference type="SAM" id="MobiDB-lite"/>
    </source>
</evidence>
<organism evidence="7 8">
    <name type="scientific">Pseudoduganella dura</name>
    <dbReference type="NCBI Taxonomy" id="321982"/>
    <lineage>
        <taxon>Bacteria</taxon>
        <taxon>Pseudomonadati</taxon>
        <taxon>Pseudomonadota</taxon>
        <taxon>Betaproteobacteria</taxon>
        <taxon>Burkholderiales</taxon>
        <taxon>Oxalobacteraceae</taxon>
        <taxon>Telluria group</taxon>
        <taxon>Pseudoduganella</taxon>
    </lineage>
</organism>
<keyword evidence="1" id="KW-0805">Transcription regulation</keyword>
<sequence>MGAFYRKALIAFVCLLAGSLLLGVLCVDRSHLRTRLLPAHGSGLPWHIGTSSDNEKPDKTRRDAAGTSVAIHEARQRLRFGFRLAPAPRYRFAAADLLFEDRNGKPAHVDLSRYDSVSFQARCAPANTLMLSVPTFDDRVSTPDHLLSYRTPSAFFACSTHGTRVDIDLSRLETPQWWFDMFKLDLSHHGYKLDRVPKMTFGSTFQSPTDTLFTVEISELILHGRDVRYLYGMGAILASAWAGFGFWFFRAHAAALVAEVREKLQKDLPFVAYQQLSLEPHRDREKAAVLRFIATHYSDAGMDVDKAVAGTGVNRNKLNDILKAELGFTFTAYLNKLRLTEAARLLSENDALAVAEIAYSVGYANVSYFNKLFKEEYGCTPKAFRTACAD</sequence>
<dbReference type="Proteomes" id="UP000431684">
    <property type="component" value="Unassembled WGS sequence"/>
</dbReference>
<dbReference type="SUPFAM" id="SSF46689">
    <property type="entry name" value="Homeodomain-like"/>
    <property type="match status" value="1"/>
</dbReference>